<protein>
    <submittedName>
        <fullName evidence="1">Uncharacterized protein</fullName>
    </submittedName>
</protein>
<keyword evidence="2" id="KW-1185">Reference proteome</keyword>
<sequence>MRCNMAKFINVAVVFLFATLILLAGGSLKHEVNNYEGFSVHHVVIKDVSLYSWTE</sequence>
<evidence type="ECO:0000313" key="2">
    <source>
        <dbReference type="Proteomes" id="UP001497442"/>
    </source>
</evidence>
<reference evidence="1 2" key="1">
    <citation type="submission" date="2023-10" db="EMBL/GenBank/DDBJ databases">
        <authorList>
            <person name="Robby Concha-Eloko"/>
            <person name="Pilar Barberan- Martinez"/>
            <person name="Rafael Sanjuan"/>
            <person name="Pilar Domingo-Calap"/>
        </authorList>
    </citation>
    <scope>NUCLEOTIDE SEQUENCE [LARGE SCALE GENOMIC DNA]</scope>
</reference>
<dbReference type="EMBL" id="OY978837">
    <property type="protein sequence ID" value="CAK6596625.1"/>
    <property type="molecule type" value="Genomic_DNA"/>
</dbReference>
<proteinExistence type="predicted"/>
<gene>
    <name evidence="1" type="ORF">K44PH129C1_LOCUS19</name>
</gene>
<name>A0AAV1MES0_9CAUD</name>
<accession>A0AAV1MES0</accession>
<evidence type="ECO:0000313" key="1">
    <source>
        <dbReference type="EMBL" id="CAK6596625.1"/>
    </source>
</evidence>
<organism evidence="1 2">
    <name type="scientific">Klebsiella phage vB_Kpl_K44PH129C1</name>
    <dbReference type="NCBI Taxonomy" id="3071657"/>
    <lineage>
        <taxon>Viruses</taxon>
        <taxon>Duplodnaviria</taxon>
        <taxon>Heunggongvirae</taxon>
        <taxon>Uroviricota</taxon>
        <taxon>Caudoviricetes</taxon>
        <taxon>Autographivirales</taxon>
        <taxon>Autosignataviridae</taxon>
        <taxon>Molineuxvirinae</taxon>
        <taxon>Ulipvirus</taxon>
        <taxon>Ulipvirus K44PH129C1</taxon>
    </lineage>
</organism>
<dbReference type="Proteomes" id="UP001497442">
    <property type="component" value="Chromosome"/>
</dbReference>